<dbReference type="RefSeq" id="WP_101589357.1">
    <property type="nucleotide sequence ID" value="NZ_FXZM01000009.1"/>
</dbReference>
<keyword evidence="6 8" id="KW-1133">Transmembrane helix</keyword>
<dbReference type="SUPFAM" id="SSF161098">
    <property type="entry name" value="MetI-like"/>
    <property type="match status" value="1"/>
</dbReference>
<evidence type="ECO:0000256" key="3">
    <source>
        <dbReference type="ARBA" id="ARBA00022475"/>
    </source>
</evidence>
<dbReference type="PANTHER" id="PTHR30614:SF0">
    <property type="entry name" value="L-CYSTINE TRANSPORT SYSTEM PERMEASE PROTEIN TCYL"/>
    <property type="match status" value="1"/>
</dbReference>
<comment type="similarity">
    <text evidence="8">Belongs to the binding-protein-dependent transport system permease family.</text>
</comment>
<keyword evidence="3" id="KW-1003">Cell membrane</keyword>
<dbReference type="NCBIfam" id="TIGR01726">
    <property type="entry name" value="HEQRo_perm_3TM"/>
    <property type="match status" value="1"/>
</dbReference>
<evidence type="ECO:0000256" key="2">
    <source>
        <dbReference type="ARBA" id="ARBA00022448"/>
    </source>
</evidence>
<name>A0A2H1L694_9MICO</name>
<evidence type="ECO:0000256" key="1">
    <source>
        <dbReference type="ARBA" id="ARBA00004651"/>
    </source>
</evidence>
<dbReference type="InterPro" id="IPR043429">
    <property type="entry name" value="ArtM/GltK/GlnP/TcyL/YhdX-like"/>
</dbReference>
<dbReference type="AlphaFoldDB" id="A0A2H1L694"/>
<dbReference type="PROSITE" id="PS50928">
    <property type="entry name" value="ABC_TM1"/>
    <property type="match status" value="1"/>
</dbReference>
<proteinExistence type="inferred from homology"/>
<evidence type="ECO:0000256" key="6">
    <source>
        <dbReference type="ARBA" id="ARBA00022989"/>
    </source>
</evidence>
<evidence type="ECO:0000256" key="8">
    <source>
        <dbReference type="RuleBase" id="RU363032"/>
    </source>
</evidence>
<evidence type="ECO:0000313" key="10">
    <source>
        <dbReference type="EMBL" id="SMY12427.1"/>
    </source>
</evidence>
<dbReference type="Pfam" id="PF00528">
    <property type="entry name" value="BPD_transp_1"/>
    <property type="match status" value="1"/>
</dbReference>
<sequence>MLQAVLSGIPLTLGVTFVALVIGTAVSMPLLAGTLSKHRIPWLISRGVIDLLRGVPIVVWLFIFYYGVTIGPTKLSPFGAAVLGLGLVSGAYLAEIFRGAVSSVAAGQYEAGRALGFTNVDLWRAVIAPQAWRVAIPGYTTYGIGLLKDSSIASTIGVAEMVFASGNYARTSGEGITVFMVAAAVYILVSVPVGLLSRMADERLSRTVAQ</sequence>
<dbReference type="InterPro" id="IPR000515">
    <property type="entry name" value="MetI-like"/>
</dbReference>
<organism evidence="10 11">
    <name type="scientific">Brevibacterium jeotgali</name>
    <dbReference type="NCBI Taxonomy" id="1262550"/>
    <lineage>
        <taxon>Bacteria</taxon>
        <taxon>Bacillati</taxon>
        <taxon>Actinomycetota</taxon>
        <taxon>Actinomycetes</taxon>
        <taxon>Micrococcales</taxon>
        <taxon>Brevibacteriaceae</taxon>
        <taxon>Brevibacterium</taxon>
    </lineage>
</organism>
<evidence type="ECO:0000259" key="9">
    <source>
        <dbReference type="PROSITE" id="PS50928"/>
    </source>
</evidence>
<dbReference type="EMBL" id="FXZM01000009">
    <property type="protein sequence ID" value="SMY12427.1"/>
    <property type="molecule type" value="Genomic_DNA"/>
</dbReference>
<keyword evidence="11" id="KW-1185">Reference proteome</keyword>
<dbReference type="PANTHER" id="PTHR30614">
    <property type="entry name" value="MEMBRANE COMPONENT OF AMINO ACID ABC TRANSPORTER"/>
    <property type="match status" value="1"/>
</dbReference>
<keyword evidence="7 8" id="KW-0472">Membrane</keyword>
<feature type="transmembrane region" description="Helical" evidence="8">
    <location>
        <begin position="51"/>
        <end position="68"/>
    </location>
</feature>
<evidence type="ECO:0000313" key="11">
    <source>
        <dbReference type="Proteomes" id="UP000234462"/>
    </source>
</evidence>
<dbReference type="GO" id="GO:0043190">
    <property type="term" value="C:ATP-binding cassette (ABC) transporter complex"/>
    <property type="evidence" value="ECO:0007669"/>
    <property type="project" value="InterPro"/>
</dbReference>
<keyword evidence="2 8" id="KW-0813">Transport</keyword>
<dbReference type="OrthoDB" id="9814902at2"/>
<evidence type="ECO:0000256" key="7">
    <source>
        <dbReference type="ARBA" id="ARBA00023136"/>
    </source>
</evidence>
<dbReference type="CDD" id="cd06261">
    <property type="entry name" value="TM_PBP2"/>
    <property type="match status" value="1"/>
</dbReference>
<dbReference type="GO" id="GO:0006865">
    <property type="term" value="P:amino acid transport"/>
    <property type="evidence" value="ECO:0007669"/>
    <property type="project" value="UniProtKB-KW"/>
</dbReference>
<dbReference type="Gene3D" id="1.10.3720.10">
    <property type="entry name" value="MetI-like"/>
    <property type="match status" value="1"/>
</dbReference>
<dbReference type="Proteomes" id="UP000234462">
    <property type="component" value="Unassembled WGS sequence"/>
</dbReference>
<dbReference type="InterPro" id="IPR010065">
    <property type="entry name" value="AA_ABC_transptr_permease_3TM"/>
</dbReference>
<accession>A0A2H1L694</accession>
<dbReference type="InterPro" id="IPR035906">
    <property type="entry name" value="MetI-like_sf"/>
</dbReference>
<feature type="transmembrane region" description="Helical" evidence="8">
    <location>
        <begin position="176"/>
        <end position="196"/>
    </location>
</feature>
<evidence type="ECO:0000256" key="5">
    <source>
        <dbReference type="ARBA" id="ARBA00022970"/>
    </source>
</evidence>
<keyword evidence="4 8" id="KW-0812">Transmembrane</keyword>
<dbReference type="GO" id="GO:0022857">
    <property type="term" value="F:transmembrane transporter activity"/>
    <property type="evidence" value="ECO:0007669"/>
    <property type="project" value="InterPro"/>
</dbReference>
<reference evidence="11" key="1">
    <citation type="submission" date="2017-03" db="EMBL/GenBank/DDBJ databases">
        <authorList>
            <person name="Monnet C."/>
        </authorList>
    </citation>
    <scope>NUCLEOTIDE SEQUENCE [LARGE SCALE GENOMIC DNA]</scope>
    <source>
        <strain evidence="11">SJ5-8</strain>
    </source>
</reference>
<gene>
    <name evidence="10" type="ORF">BJEO58_02021</name>
</gene>
<feature type="domain" description="ABC transmembrane type-1" evidence="9">
    <location>
        <begin position="5"/>
        <end position="197"/>
    </location>
</feature>
<comment type="subcellular location">
    <subcellularLocation>
        <location evidence="1 8">Cell membrane</location>
        <topology evidence="1 8">Multi-pass membrane protein</topology>
    </subcellularLocation>
</comment>
<protein>
    <submittedName>
        <fullName evidence="10">Polar amino acid transport system permease protein</fullName>
    </submittedName>
</protein>
<evidence type="ECO:0000256" key="4">
    <source>
        <dbReference type="ARBA" id="ARBA00022692"/>
    </source>
</evidence>
<feature type="transmembrane region" description="Helical" evidence="8">
    <location>
        <begin position="75"/>
        <end position="94"/>
    </location>
</feature>
<keyword evidence="5" id="KW-0029">Amino-acid transport</keyword>
<feature type="transmembrane region" description="Helical" evidence="8">
    <location>
        <begin position="12"/>
        <end position="31"/>
    </location>
</feature>